<reference evidence="1" key="1">
    <citation type="submission" date="2022-06" db="EMBL/GenBank/DDBJ databases">
        <title>Phylogenomic reconstructions and comparative analyses of Kickxellomycotina fungi.</title>
        <authorList>
            <person name="Reynolds N.K."/>
            <person name="Stajich J.E."/>
            <person name="Barry K."/>
            <person name="Grigoriev I.V."/>
            <person name="Crous P."/>
            <person name="Smith M.E."/>
        </authorList>
    </citation>
    <scope>NUCLEOTIDE SEQUENCE</scope>
    <source>
        <strain evidence="1">RSA 2271</strain>
    </source>
</reference>
<organism evidence="1 2">
    <name type="scientific">Spiromyces aspiralis</name>
    <dbReference type="NCBI Taxonomy" id="68401"/>
    <lineage>
        <taxon>Eukaryota</taxon>
        <taxon>Fungi</taxon>
        <taxon>Fungi incertae sedis</taxon>
        <taxon>Zoopagomycota</taxon>
        <taxon>Kickxellomycotina</taxon>
        <taxon>Kickxellomycetes</taxon>
        <taxon>Kickxellales</taxon>
        <taxon>Kickxellaceae</taxon>
        <taxon>Spiromyces</taxon>
    </lineage>
</organism>
<sequence>MEKRRKQYNFDECRVHLPASDVIKVRHQSSKLAAKEMPYHGDDDEHSNDSDTNALVNSDEVKENLYGYSALNQELYQQLQDHESTESEEANNEDEPCDELPSPTSSVPASLQRSDSNMTQKNKKLESDTLNNNSHISFGQFFSVFSAQGSEQDIFKPLSPSSLSLWNTSTAQATNVVEDSKLSKVRTQFQR</sequence>
<evidence type="ECO:0000313" key="2">
    <source>
        <dbReference type="Proteomes" id="UP001145114"/>
    </source>
</evidence>
<name>A0ACC1HI96_9FUNG</name>
<keyword evidence="2" id="KW-1185">Reference proteome</keyword>
<comment type="caution">
    <text evidence="1">The sequence shown here is derived from an EMBL/GenBank/DDBJ whole genome shotgun (WGS) entry which is preliminary data.</text>
</comment>
<gene>
    <name evidence="1" type="ORF">EV182_008458</name>
</gene>
<evidence type="ECO:0000313" key="1">
    <source>
        <dbReference type="EMBL" id="KAJ1676303.1"/>
    </source>
</evidence>
<protein>
    <submittedName>
        <fullName evidence="1">Uncharacterized protein</fullName>
    </submittedName>
</protein>
<dbReference type="EMBL" id="JAMZIH010004357">
    <property type="protein sequence ID" value="KAJ1676303.1"/>
    <property type="molecule type" value="Genomic_DNA"/>
</dbReference>
<dbReference type="Proteomes" id="UP001145114">
    <property type="component" value="Unassembled WGS sequence"/>
</dbReference>
<accession>A0ACC1HI96</accession>
<proteinExistence type="predicted"/>
<feature type="non-terminal residue" evidence="1">
    <location>
        <position position="191"/>
    </location>
</feature>